<dbReference type="Gene3D" id="2.60.210.10">
    <property type="entry name" value="Apoptosis, Tumor Necrosis Factor Receptor Associated Protein 2, Chain A"/>
    <property type="match status" value="2"/>
</dbReference>
<protein>
    <submittedName>
        <fullName evidence="7">BTB/POZ and MATH domain-containing protein 2</fullName>
    </submittedName>
</protein>
<dbReference type="CDD" id="cd00121">
    <property type="entry name" value="MATH"/>
    <property type="match status" value="2"/>
</dbReference>
<evidence type="ECO:0000259" key="5">
    <source>
        <dbReference type="PROSITE" id="PS50097"/>
    </source>
</evidence>
<dbReference type="InterPro" id="IPR056423">
    <property type="entry name" value="BACK_BPM_SPOP"/>
</dbReference>
<dbReference type="PROSITE" id="PS50097">
    <property type="entry name" value="BTB"/>
    <property type="match status" value="2"/>
</dbReference>
<dbReference type="InterPro" id="IPR008974">
    <property type="entry name" value="TRAF-like"/>
</dbReference>
<dbReference type="GO" id="GO:0016567">
    <property type="term" value="P:protein ubiquitination"/>
    <property type="evidence" value="ECO:0007669"/>
    <property type="project" value="InterPro"/>
</dbReference>
<feature type="region of interest" description="Disordered" evidence="3">
    <location>
        <begin position="380"/>
        <end position="400"/>
    </location>
</feature>
<dbReference type="InterPro" id="IPR045005">
    <property type="entry name" value="BPM1-6"/>
</dbReference>
<keyword evidence="8" id="KW-1185">Reference proteome</keyword>
<comment type="similarity">
    <text evidence="2">Belongs to the Tdpoz family.</text>
</comment>
<dbReference type="AlphaFoldDB" id="A0A1E5W9M4"/>
<evidence type="ECO:0000313" key="8">
    <source>
        <dbReference type="Proteomes" id="UP000095767"/>
    </source>
</evidence>
<comment type="pathway">
    <text evidence="1">Protein modification; protein ubiquitination.</text>
</comment>
<evidence type="ECO:0000256" key="4">
    <source>
        <dbReference type="SAM" id="Phobius"/>
    </source>
</evidence>
<dbReference type="InterPro" id="IPR000210">
    <property type="entry name" value="BTB/POZ_dom"/>
</dbReference>
<feature type="compositionally biased region" description="Pro residues" evidence="3">
    <location>
        <begin position="573"/>
        <end position="582"/>
    </location>
</feature>
<dbReference type="SMART" id="SM00061">
    <property type="entry name" value="MATH"/>
    <property type="match status" value="2"/>
</dbReference>
<keyword evidence="4" id="KW-0472">Membrane</keyword>
<dbReference type="Gene3D" id="1.25.40.420">
    <property type="match status" value="1"/>
</dbReference>
<name>A0A1E5W9M4_9POAL</name>
<comment type="caution">
    <text evidence="7">The sequence shown here is derived from an EMBL/GenBank/DDBJ whole genome shotgun (WGS) entry which is preliminary data.</text>
</comment>
<feature type="region of interest" description="Disordered" evidence="3">
    <location>
        <begin position="161"/>
        <end position="258"/>
    </location>
</feature>
<proteinExistence type="inferred from homology"/>
<keyword evidence="4" id="KW-0812">Transmembrane</keyword>
<dbReference type="Pfam" id="PF22486">
    <property type="entry name" value="MATH_2"/>
    <property type="match status" value="2"/>
</dbReference>
<feature type="domain" description="MATH" evidence="6">
    <location>
        <begin position="17"/>
        <end position="152"/>
    </location>
</feature>
<dbReference type="PROSITE" id="PS50144">
    <property type="entry name" value="MATH"/>
    <property type="match status" value="2"/>
</dbReference>
<feature type="domain" description="BTB" evidence="5">
    <location>
        <begin position="275"/>
        <end position="343"/>
    </location>
</feature>
<evidence type="ECO:0000256" key="1">
    <source>
        <dbReference type="ARBA" id="ARBA00004906"/>
    </source>
</evidence>
<reference evidence="7 8" key="1">
    <citation type="submission" date="2016-09" db="EMBL/GenBank/DDBJ databases">
        <title>The draft genome of Dichanthelium oligosanthes: A C3 panicoid grass species.</title>
        <authorList>
            <person name="Studer A.J."/>
            <person name="Schnable J.C."/>
            <person name="Brutnell T.P."/>
        </authorList>
    </citation>
    <scope>NUCLEOTIDE SEQUENCE [LARGE SCALE GENOMIC DNA]</scope>
    <source>
        <strain evidence="8">cv. Kellogg 1175</strain>
        <tissue evidence="7">Leaf</tissue>
    </source>
</reference>
<dbReference type="Gene3D" id="3.30.710.10">
    <property type="entry name" value="Potassium Channel Kv1.1, Chain A"/>
    <property type="match status" value="2"/>
</dbReference>
<feature type="compositionally biased region" description="Low complexity" evidence="3">
    <location>
        <begin position="562"/>
        <end position="572"/>
    </location>
</feature>
<dbReference type="InterPro" id="IPR002083">
    <property type="entry name" value="MATH/TRAF_dom"/>
</dbReference>
<dbReference type="SUPFAM" id="SSF54695">
    <property type="entry name" value="POZ domain"/>
    <property type="match status" value="2"/>
</dbReference>
<evidence type="ECO:0000259" key="6">
    <source>
        <dbReference type="PROSITE" id="PS50144"/>
    </source>
</evidence>
<feature type="compositionally biased region" description="Low complexity" evidence="3">
    <location>
        <begin position="187"/>
        <end position="197"/>
    </location>
</feature>
<dbReference type="Proteomes" id="UP000095767">
    <property type="component" value="Unassembled WGS sequence"/>
</dbReference>
<dbReference type="PANTHER" id="PTHR26379">
    <property type="entry name" value="BTB/POZ AND MATH DOMAIN-CONTAINING PROTEIN 1"/>
    <property type="match status" value="1"/>
</dbReference>
<feature type="compositionally biased region" description="Polar residues" evidence="3">
    <location>
        <begin position="209"/>
        <end position="219"/>
    </location>
</feature>
<feature type="domain" description="MATH" evidence="6">
    <location>
        <begin position="403"/>
        <end position="536"/>
    </location>
</feature>
<evidence type="ECO:0000256" key="3">
    <source>
        <dbReference type="SAM" id="MobiDB-lite"/>
    </source>
</evidence>
<sequence length="815" mass="87415">MSASTTMPPQPAPSPCNESFTMTIRSYSEAKKLANGSCITSNPIDVGGHSWRIAFYPYGKLAGTTASMSLFLMLDDAEGRAAGAGAGGDEDVHANFRFLMQEAGEGTMTFRSGKVDAAFSRRRNAHGFERFVSHEDLETFFKRDRFVIRCDLIVFPAGTPVEASRSDQPVPSGVKAPPTAAPPKPSVPRAAPSSSPRTSPPPPPANPSVGMSAQPSASLPPSVGKAQPPSAASPAPSVGRSTAPPPPETPVVRARAPLSGLPADLGRLLETKEGADVELEVCGKVFAAHKPVLAARSSVFKEEFFGPAKEKNTSYVLIQDMHHPEAFEALLHYMYTDSLPEMTMNSLKGGAVLAEDLLIAADRYNLKDLKSLTENKLCSHVGGSVMPPPTPPPPPPPRRSRCDKTFTLNVGSYSDSKKLRPGRYLESNALAAAGHFWRILYYPNGRLAGTTDSVSVYLLLDDAAGPVAADDNLHVEVRFQLHEVGGGTPRFESSKVAGPLGWQPKALGCERFVSREDLERSDLAVKHNRFTIRCDFTVFPKGGKPTVDTPASAPPQPSVQKAAAPAGASRAPPTSPTPPVPPAVRALQSTSGLPADLGRLLETKAGADVDFEVCGKVFAAHKLVLAARSSVFMADFFGPKEKATGYIRICDMHPDAFEALLHYMYTDSLPAMVTNAREEEAAALAQDLLVAADRYNLKDLKSLTESKLCRHSVGVSTVLPMLALAEHHQCWKLKKKCLEFIAAGRNTRAVMATDDVEHLARNCPSVVKEVVAKILDAREATPSNPLMVSVDVSFYFYALIFVFGLGALLCVILLK</sequence>
<evidence type="ECO:0000256" key="2">
    <source>
        <dbReference type="ARBA" id="ARBA00010846"/>
    </source>
</evidence>
<dbReference type="PANTHER" id="PTHR26379:SF506">
    <property type="entry name" value="BTB DOMAIN-CONTAINING PROTEIN"/>
    <property type="match status" value="1"/>
</dbReference>
<feature type="region of interest" description="Disordered" evidence="3">
    <location>
        <begin position="545"/>
        <end position="586"/>
    </location>
</feature>
<gene>
    <name evidence="7" type="ORF">BAE44_0005031</name>
</gene>
<dbReference type="Pfam" id="PF24570">
    <property type="entry name" value="BACK_BPM_SPOP"/>
    <property type="match status" value="1"/>
</dbReference>
<dbReference type="SMART" id="SM00225">
    <property type="entry name" value="BTB"/>
    <property type="match status" value="2"/>
</dbReference>
<dbReference type="Pfam" id="PF00651">
    <property type="entry name" value="BTB"/>
    <property type="match status" value="2"/>
</dbReference>
<feature type="transmembrane region" description="Helical" evidence="4">
    <location>
        <begin position="794"/>
        <end position="814"/>
    </location>
</feature>
<dbReference type="OrthoDB" id="685943at2759"/>
<evidence type="ECO:0000313" key="7">
    <source>
        <dbReference type="EMBL" id="OEL33950.1"/>
    </source>
</evidence>
<feature type="compositionally biased region" description="Low complexity" evidence="3">
    <location>
        <begin position="228"/>
        <end position="237"/>
    </location>
</feature>
<dbReference type="SUPFAM" id="SSF49599">
    <property type="entry name" value="TRAF domain-like"/>
    <property type="match status" value="2"/>
</dbReference>
<keyword evidence="4" id="KW-1133">Transmembrane helix</keyword>
<organism evidence="7 8">
    <name type="scientific">Dichanthelium oligosanthes</name>
    <dbReference type="NCBI Taxonomy" id="888268"/>
    <lineage>
        <taxon>Eukaryota</taxon>
        <taxon>Viridiplantae</taxon>
        <taxon>Streptophyta</taxon>
        <taxon>Embryophyta</taxon>
        <taxon>Tracheophyta</taxon>
        <taxon>Spermatophyta</taxon>
        <taxon>Magnoliopsida</taxon>
        <taxon>Liliopsida</taxon>
        <taxon>Poales</taxon>
        <taxon>Poaceae</taxon>
        <taxon>PACMAD clade</taxon>
        <taxon>Panicoideae</taxon>
        <taxon>Panicodae</taxon>
        <taxon>Paniceae</taxon>
        <taxon>Dichantheliinae</taxon>
        <taxon>Dichanthelium</taxon>
    </lineage>
</organism>
<feature type="compositionally biased region" description="Pro residues" evidence="3">
    <location>
        <begin position="386"/>
        <end position="397"/>
    </location>
</feature>
<dbReference type="STRING" id="888268.A0A1E5W9M4"/>
<accession>A0A1E5W9M4</accession>
<feature type="domain" description="BTB" evidence="5">
    <location>
        <begin position="607"/>
        <end position="673"/>
    </location>
</feature>
<dbReference type="InterPro" id="IPR011333">
    <property type="entry name" value="SKP1/BTB/POZ_sf"/>
</dbReference>
<dbReference type="EMBL" id="LWDX02017022">
    <property type="protein sequence ID" value="OEL33950.1"/>
    <property type="molecule type" value="Genomic_DNA"/>
</dbReference>